<protein>
    <submittedName>
        <fullName evidence="2">Uncharacterized protein</fullName>
    </submittedName>
</protein>
<dbReference type="AlphaFoldDB" id="A0A5B8VNG4"/>
<dbReference type="EMBL" id="CP042434">
    <property type="protein sequence ID" value="QEC72641.1"/>
    <property type="molecule type" value="Genomic_DNA"/>
</dbReference>
<sequence>MQAHPIVNQFKLTNNLFMASLDPNKPESPQDIKQQFEKVTNSNTYCWIVLIACLTGIALAFYKHYGVPYTDKFFLLIAILAIGVIINVNQLRKNYLKKKQGPGK</sequence>
<feature type="transmembrane region" description="Helical" evidence="1">
    <location>
        <begin position="44"/>
        <end position="61"/>
    </location>
</feature>
<keyword evidence="1" id="KW-0812">Transmembrane</keyword>
<feature type="transmembrane region" description="Helical" evidence="1">
    <location>
        <begin position="73"/>
        <end position="91"/>
    </location>
</feature>
<dbReference type="OrthoDB" id="9933631at2"/>
<dbReference type="KEGG" id="agi:FSB73_14095"/>
<gene>
    <name evidence="2" type="ORF">FSB73_14095</name>
</gene>
<dbReference type="RefSeq" id="WP_146783440.1">
    <property type="nucleotide sequence ID" value="NZ_CP042434.1"/>
</dbReference>
<dbReference type="Proteomes" id="UP000321291">
    <property type="component" value="Chromosome"/>
</dbReference>
<name>A0A5B8VNG4_9BACT</name>
<keyword evidence="3" id="KW-1185">Reference proteome</keyword>
<accession>A0A5B8VNG4</accession>
<evidence type="ECO:0000313" key="3">
    <source>
        <dbReference type="Proteomes" id="UP000321291"/>
    </source>
</evidence>
<reference evidence="2 3" key="1">
    <citation type="journal article" date="2017" name="Int. J. Syst. Evol. Microbiol.">
        <title>Arachidicoccus ginsenosidivorans sp. nov., with ginsenoside-converting activity isolated from ginseng cultivating soil.</title>
        <authorList>
            <person name="Siddiqi M.Z."/>
            <person name="Aslam Z."/>
            <person name="Im W.T."/>
        </authorList>
    </citation>
    <scope>NUCLEOTIDE SEQUENCE [LARGE SCALE GENOMIC DNA]</scope>
    <source>
        <strain evidence="2 3">Gsoil 809</strain>
    </source>
</reference>
<evidence type="ECO:0000256" key="1">
    <source>
        <dbReference type="SAM" id="Phobius"/>
    </source>
</evidence>
<proteinExistence type="predicted"/>
<keyword evidence="1" id="KW-0472">Membrane</keyword>
<organism evidence="2 3">
    <name type="scientific">Arachidicoccus ginsenosidivorans</name>
    <dbReference type="NCBI Taxonomy" id="496057"/>
    <lineage>
        <taxon>Bacteria</taxon>
        <taxon>Pseudomonadati</taxon>
        <taxon>Bacteroidota</taxon>
        <taxon>Chitinophagia</taxon>
        <taxon>Chitinophagales</taxon>
        <taxon>Chitinophagaceae</taxon>
        <taxon>Arachidicoccus</taxon>
    </lineage>
</organism>
<evidence type="ECO:0000313" key="2">
    <source>
        <dbReference type="EMBL" id="QEC72641.1"/>
    </source>
</evidence>
<keyword evidence="1" id="KW-1133">Transmembrane helix</keyword>